<dbReference type="EMBL" id="LJIX01000006">
    <property type="protein sequence ID" value="KQL18838.1"/>
    <property type="molecule type" value="Genomic_DNA"/>
</dbReference>
<name>A0A0Q3QM65_9BACI</name>
<accession>A0A0Q3QM65</accession>
<comment type="caution">
    <text evidence="1">The sequence shown here is derived from an EMBL/GenBank/DDBJ whole genome shotgun (WGS) entry which is preliminary data.</text>
</comment>
<evidence type="ECO:0000313" key="2">
    <source>
        <dbReference type="Proteomes" id="UP000050996"/>
    </source>
</evidence>
<sequence>MAFEPLNLSSRGDASLTIDKFYRLRVSASALRDLAITQFTPVVVSVDVENKRVGLVKQDLAKVPNAKTVRPDKRGYLGVKAGKMVADKLALSADDLPARFEHVGRVDEGAVFWNAFELAKD</sequence>
<dbReference type="Proteomes" id="UP000050996">
    <property type="component" value="Unassembled WGS sequence"/>
</dbReference>
<protein>
    <submittedName>
        <fullName evidence="1">Uncharacterized protein</fullName>
    </submittedName>
</protein>
<evidence type="ECO:0000313" key="1">
    <source>
        <dbReference type="EMBL" id="KQL18838.1"/>
    </source>
</evidence>
<keyword evidence="2" id="KW-1185">Reference proteome</keyword>
<gene>
    <name evidence="1" type="ORF">AN957_09830</name>
</gene>
<dbReference type="STRING" id="1637975.AN957_09830"/>
<organism evidence="1 2">
    <name type="scientific">Cytobacillus solani</name>
    <dbReference type="NCBI Taxonomy" id="1637975"/>
    <lineage>
        <taxon>Bacteria</taxon>
        <taxon>Bacillati</taxon>
        <taxon>Bacillota</taxon>
        <taxon>Bacilli</taxon>
        <taxon>Bacillales</taxon>
        <taxon>Bacillaceae</taxon>
        <taxon>Cytobacillus</taxon>
    </lineage>
</organism>
<dbReference type="AlphaFoldDB" id="A0A0Q3QM65"/>
<proteinExistence type="predicted"/>
<dbReference type="RefSeq" id="WP_056683816.1">
    <property type="nucleotide sequence ID" value="NZ_LJIX01000006.1"/>
</dbReference>
<reference evidence="1 2" key="1">
    <citation type="submission" date="2015-09" db="EMBL/GenBank/DDBJ databases">
        <title>Genome sequencing project for genomic taxonomy and phylogenomics of Bacillus-like bacteria.</title>
        <authorList>
            <person name="Liu B."/>
            <person name="Wang J."/>
            <person name="Zhu Y."/>
            <person name="Liu G."/>
            <person name="Chen Q."/>
            <person name="Chen Z."/>
            <person name="Lan J."/>
            <person name="Che J."/>
            <person name="Ge C."/>
            <person name="Shi H."/>
            <person name="Pan Z."/>
            <person name="Liu X."/>
        </authorList>
    </citation>
    <scope>NUCLEOTIDE SEQUENCE [LARGE SCALE GENOMIC DNA]</scope>
    <source>
        <strain evidence="1 2">FJAT-18043</strain>
    </source>
</reference>
<dbReference type="PATRIC" id="fig|1637975.4.peg.1747"/>